<feature type="compositionally biased region" description="Low complexity" evidence="1">
    <location>
        <begin position="38"/>
        <end position="49"/>
    </location>
</feature>
<gene>
    <name evidence="4" type="ORF">NKR23_g7447</name>
</gene>
<accession>A0AA38VMP8</accession>
<sequence>MNDDPAPSNAAPQALHGNGVHDSFAEPQDATGGGGGSSSSSSSNRNGGRLPSPARRRKAGLAKKLQFMTHLMMSMDMVVFAELCALYYMDCSFFRLVLRAAAQYLYLTPKSEEFLMLMPANRPHVFAIFGPNAICMLLHLVCALPEAGEAARGYLHGGVIIDFVGQKAPTSKLGLFLLDCFVLALQCFMLSVWAERERLRKLVYPSRQGANSNSQETAAAPGTTGQDLDSEERGMLRDGPATADDTSGIEMQSFAARNEDGGPGEHDASGERYGLLAASSSRDGSSTSLVDVLRSGNAVLADFHVVHAIRTAGNDYQTAAAYPLQLTGYTATLAALAAERRARLEGRARQRQQR</sequence>
<keyword evidence="2" id="KW-1133">Transmembrane helix</keyword>
<evidence type="ECO:0000256" key="2">
    <source>
        <dbReference type="SAM" id="Phobius"/>
    </source>
</evidence>
<proteinExistence type="predicted"/>
<protein>
    <submittedName>
        <fullName evidence="4">DUF1746-domain-containing protein</fullName>
    </submittedName>
</protein>
<evidence type="ECO:0000256" key="1">
    <source>
        <dbReference type="SAM" id="MobiDB-lite"/>
    </source>
</evidence>
<dbReference type="EMBL" id="JANBVO010000023">
    <property type="protein sequence ID" value="KAJ9142137.1"/>
    <property type="molecule type" value="Genomic_DNA"/>
</dbReference>
<feature type="transmembrane region" description="Helical" evidence="2">
    <location>
        <begin position="65"/>
        <end position="89"/>
    </location>
</feature>
<dbReference type="Pfam" id="PF08508">
    <property type="entry name" value="DUF1746"/>
    <property type="match status" value="1"/>
</dbReference>
<dbReference type="GO" id="GO:0032933">
    <property type="term" value="P:SREBP signaling pathway"/>
    <property type="evidence" value="ECO:0007669"/>
    <property type="project" value="InterPro"/>
</dbReference>
<keyword evidence="5" id="KW-1185">Reference proteome</keyword>
<dbReference type="InterPro" id="IPR013715">
    <property type="entry name" value="DUF1746"/>
</dbReference>
<dbReference type="GO" id="GO:0044695">
    <property type="term" value="C:Dsc E3 ubiquitin ligase complex"/>
    <property type="evidence" value="ECO:0007669"/>
    <property type="project" value="InterPro"/>
</dbReference>
<feature type="compositionally biased region" description="Polar residues" evidence="1">
    <location>
        <begin position="208"/>
        <end position="227"/>
    </location>
</feature>
<dbReference type="AlphaFoldDB" id="A0AA38VMP8"/>
<feature type="domain" description="DUF1746" evidence="3">
    <location>
        <begin position="74"/>
        <end position="189"/>
    </location>
</feature>
<dbReference type="PANTHER" id="PTHR39405">
    <property type="entry name" value="DSC E3 UBIQUITIN LIGASE COMPLEX SUBUNIT 4"/>
    <property type="match status" value="1"/>
</dbReference>
<dbReference type="Proteomes" id="UP001174694">
    <property type="component" value="Unassembled WGS sequence"/>
</dbReference>
<organism evidence="4 5">
    <name type="scientific">Pleurostoma richardsiae</name>
    <dbReference type="NCBI Taxonomy" id="41990"/>
    <lineage>
        <taxon>Eukaryota</taxon>
        <taxon>Fungi</taxon>
        <taxon>Dikarya</taxon>
        <taxon>Ascomycota</taxon>
        <taxon>Pezizomycotina</taxon>
        <taxon>Sordariomycetes</taxon>
        <taxon>Sordariomycetidae</taxon>
        <taxon>Calosphaeriales</taxon>
        <taxon>Pleurostomataceae</taxon>
        <taxon>Pleurostoma</taxon>
    </lineage>
</organism>
<comment type="caution">
    <text evidence="4">The sequence shown here is derived from an EMBL/GenBank/DDBJ whole genome shotgun (WGS) entry which is preliminary data.</text>
</comment>
<reference evidence="4" key="1">
    <citation type="submission" date="2022-07" db="EMBL/GenBank/DDBJ databases">
        <title>Fungi with potential for degradation of polypropylene.</title>
        <authorList>
            <person name="Gostincar C."/>
        </authorList>
    </citation>
    <scope>NUCLEOTIDE SEQUENCE</scope>
    <source>
        <strain evidence="4">EXF-13308</strain>
    </source>
</reference>
<dbReference type="InterPro" id="IPR038967">
    <property type="entry name" value="Dsc4-like"/>
</dbReference>
<dbReference type="GO" id="GO:0005783">
    <property type="term" value="C:endoplasmic reticulum"/>
    <property type="evidence" value="ECO:0007669"/>
    <property type="project" value="TreeGrafter"/>
</dbReference>
<evidence type="ECO:0000313" key="4">
    <source>
        <dbReference type="EMBL" id="KAJ9142137.1"/>
    </source>
</evidence>
<dbReference type="PANTHER" id="PTHR39405:SF1">
    <property type="entry name" value="DSC E3 UBIQUITIN LIGASE COMPLEX SUBUNIT 4"/>
    <property type="match status" value="1"/>
</dbReference>
<evidence type="ECO:0000259" key="3">
    <source>
        <dbReference type="Pfam" id="PF08508"/>
    </source>
</evidence>
<feature type="region of interest" description="Disordered" evidence="1">
    <location>
        <begin position="207"/>
        <end position="247"/>
    </location>
</feature>
<keyword evidence="2" id="KW-0472">Membrane</keyword>
<feature type="region of interest" description="Disordered" evidence="1">
    <location>
        <begin position="1"/>
        <end position="57"/>
    </location>
</feature>
<feature type="transmembrane region" description="Helical" evidence="2">
    <location>
        <begin position="173"/>
        <end position="194"/>
    </location>
</feature>
<evidence type="ECO:0000313" key="5">
    <source>
        <dbReference type="Proteomes" id="UP001174694"/>
    </source>
</evidence>
<keyword evidence="2" id="KW-0812">Transmembrane</keyword>
<name>A0AA38VMP8_9PEZI</name>